<organism evidence="2 3">
    <name type="scientific">Gymnopilus junonius</name>
    <name type="common">Spectacular rustgill mushroom</name>
    <name type="synonym">Gymnopilus spectabilis subsp. junonius</name>
    <dbReference type="NCBI Taxonomy" id="109634"/>
    <lineage>
        <taxon>Eukaryota</taxon>
        <taxon>Fungi</taxon>
        <taxon>Dikarya</taxon>
        <taxon>Basidiomycota</taxon>
        <taxon>Agaricomycotina</taxon>
        <taxon>Agaricomycetes</taxon>
        <taxon>Agaricomycetidae</taxon>
        <taxon>Agaricales</taxon>
        <taxon>Agaricineae</taxon>
        <taxon>Hymenogastraceae</taxon>
        <taxon>Gymnopilus</taxon>
    </lineage>
</organism>
<name>A0A9P5NFE5_GYMJU</name>
<proteinExistence type="predicted"/>
<dbReference type="EMBL" id="JADNYJ010000116">
    <property type="protein sequence ID" value="KAF8883359.1"/>
    <property type="molecule type" value="Genomic_DNA"/>
</dbReference>
<evidence type="ECO:0000313" key="2">
    <source>
        <dbReference type="EMBL" id="KAF8883359.1"/>
    </source>
</evidence>
<gene>
    <name evidence="2" type="ORF">CPB84DRAFT_1750703</name>
</gene>
<accession>A0A9P5NFE5</accession>
<dbReference type="OrthoDB" id="3224221at2759"/>
<evidence type="ECO:0000256" key="1">
    <source>
        <dbReference type="SAM" id="MobiDB-lite"/>
    </source>
</evidence>
<protein>
    <submittedName>
        <fullName evidence="2">Uncharacterized protein</fullName>
    </submittedName>
</protein>
<comment type="caution">
    <text evidence="2">The sequence shown here is derived from an EMBL/GenBank/DDBJ whole genome shotgun (WGS) entry which is preliminary data.</text>
</comment>
<dbReference type="Proteomes" id="UP000724874">
    <property type="component" value="Unassembled WGS sequence"/>
</dbReference>
<keyword evidence="3" id="KW-1185">Reference proteome</keyword>
<sequence length="371" mass="41532">MILTKDSSYVIPAQVAYIVHFYMGSKQMKTYLGIHHHWTASIPHDPYLNFPILCAQLWSAGINEIEIIEPSQVACHFACLPLVLEEQELVVVIPLSRFNAGFAFRAPQKALEQQQLNSERQFHDLESSLKEDASNKILLAEKRAQTMLKDIQGLGLGICLPMFHDHHRTDSHSSANGSAMIVDEQETHPPVNKGKQHAKGKSSEIESSHRSSHSPNTYFKQPKLNGDSVHFKGDVAGSDGNNSDNSDNGDSGEDMHHSKSSQPNTDEISKLTAESIQNLRIWLREQRNAGKNRLDICLDNLPKKVNEIVTTQQQAWKTKYDIIQALGPEGMSSDESDTDSDTKTYIVKKVAWHNKWLTGIIKNIDAAQNDC</sequence>
<feature type="region of interest" description="Disordered" evidence="1">
    <location>
        <begin position="186"/>
        <end position="266"/>
    </location>
</feature>
<evidence type="ECO:0000313" key="3">
    <source>
        <dbReference type="Proteomes" id="UP000724874"/>
    </source>
</evidence>
<feature type="compositionally biased region" description="Low complexity" evidence="1">
    <location>
        <begin position="237"/>
        <end position="249"/>
    </location>
</feature>
<dbReference type="AlphaFoldDB" id="A0A9P5NFE5"/>
<reference evidence="2" key="1">
    <citation type="submission" date="2020-11" db="EMBL/GenBank/DDBJ databases">
        <authorList>
            <consortium name="DOE Joint Genome Institute"/>
            <person name="Ahrendt S."/>
            <person name="Riley R."/>
            <person name="Andreopoulos W."/>
            <person name="LaButti K."/>
            <person name="Pangilinan J."/>
            <person name="Ruiz-duenas F.J."/>
            <person name="Barrasa J.M."/>
            <person name="Sanchez-Garcia M."/>
            <person name="Camarero S."/>
            <person name="Miyauchi S."/>
            <person name="Serrano A."/>
            <person name="Linde D."/>
            <person name="Babiker R."/>
            <person name="Drula E."/>
            <person name="Ayuso-Fernandez I."/>
            <person name="Pacheco R."/>
            <person name="Padilla G."/>
            <person name="Ferreira P."/>
            <person name="Barriuso J."/>
            <person name="Kellner H."/>
            <person name="Castanera R."/>
            <person name="Alfaro M."/>
            <person name="Ramirez L."/>
            <person name="Pisabarro A.G."/>
            <person name="Kuo A."/>
            <person name="Tritt A."/>
            <person name="Lipzen A."/>
            <person name="He G."/>
            <person name="Yan M."/>
            <person name="Ng V."/>
            <person name="Cullen D."/>
            <person name="Martin F."/>
            <person name="Rosso M.-N."/>
            <person name="Henrissat B."/>
            <person name="Hibbett D."/>
            <person name="Martinez A.T."/>
            <person name="Grigoriev I.V."/>
        </authorList>
    </citation>
    <scope>NUCLEOTIDE SEQUENCE</scope>
    <source>
        <strain evidence="2">AH 44721</strain>
    </source>
</reference>